<evidence type="ECO:0000256" key="1">
    <source>
        <dbReference type="SAM" id="Coils"/>
    </source>
</evidence>
<feature type="non-terminal residue" evidence="3">
    <location>
        <position position="1"/>
    </location>
</feature>
<sequence length="396" mass="46571">PIIPAIMLLIYLNLEGRKFIKYFNDSKRIFDLDKICEEKQKEIEKLNQEKQSLLRELDDNLYKEVLSRYVGTEIDESITSEEYKSKLTLIKSRLKDLVKDGKAVAILNRNNTKKFINNNSKQILKCIDAESILILQSVNANNIESKRTKLYNAYSTINKIFEVDGIRLTNDYLELKLEELNTTYAYYNMKEIEKEQQRIIKEQMKEEEKVLREIEREKAKIEKEEQQFKKEVDKLTLYMQKSTADAEKQLYIDKIRELEEKLKGLEESKKDVLNRESNTRAGFVYVISNIGSFGENIYKIGMTRRLEPMDRIKELSSASVPFEFDVHAMIFSEDAPALENTLHKTFNDKRVNKINPRKEFFNVTLREIEKVVKENHNATVQFTELAKAEQYRAGLV</sequence>
<feature type="coiled-coil region" evidence="1">
    <location>
        <begin position="29"/>
        <end position="63"/>
    </location>
</feature>
<feature type="domain" description="Bacteriophage T5 Orf172 DNA-binding" evidence="2">
    <location>
        <begin position="292"/>
        <end position="375"/>
    </location>
</feature>
<dbReference type="AlphaFoldDB" id="A0A9D9DX36"/>
<evidence type="ECO:0000259" key="2">
    <source>
        <dbReference type="SMART" id="SM00974"/>
    </source>
</evidence>
<dbReference type="Proteomes" id="UP000823611">
    <property type="component" value="Unassembled WGS sequence"/>
</dbReference>
<dbReference type="EMBL" id="JADIMX010000129">
    <property type="protein sequence ID" value="MBO8435063.1"/>
    <property type="molecule type" value="Genomic_DNA"/>
</dbReference>
<protein>
    <submittedName>
        <fullName evidence="3">DUF4041 domain-containing protein</fullName>
    </submittedName>
</protein>
<dbReference type="SMART" id="SM00974">
    <property type="entry name" value="T5orf172"/>
    <property type="match status" value="1"/>
</dbReference>
<reference evidence="3" key="1">
    <citation type="submission" date="2020-10" db="EMBL/GenBank/DDBJ databases">
        <authorList>
            <person name="Gilroy R."/>
        </authorList>
    </citation>
    <scope>NUCLEOTIDE SEQUENCE</scope>
    <source>
        <strain evidence="3">F6-4510</strain>
    </source>
</reference>
<gene>
    <name evidence="3" type="ORF">IAC55_07070</name>
</gene>
<evidence type="ECO:0000313" key="4">
    <source>
        <dbReference type="Proteomes" id="UP000823611"/>
    </source>
</evidence>
<dbReference type="InterPro" id="IPR025280">
    <property type="entry name" value="SNIPE"/>
</dbReference>
<reference evidence="3" key="2">
    <citation type="journal article" date="2021" name="PeerJ">
        <title>Extensive microbial diversity within the chicken gut microbiome revealed by metagenomics and culture.</title>
        <authorList>
            <person name="Gilroy R."/>
            <person name="Ravi A."/>
            <person name="Getino M."/>
            <person name="Pursley I."/>
            <person name="Horton D.L."/>
            <person name="Alikhan N.F."/>
            <person name="Baker D."/>
            <person name="Gharbi K."/>
            <person name="Hall N."/>
            <person name="Watson M."/>
            <person name="Adriaenssens E.M."/>
            <person name="Foster-Nyarko E."/>
            <person name="Jarju S."/>
            <person name="Secka A."/>
            <person name="Antonio M."/>
            <person name="Oren A."/>
            <person name="Chaudhuri R.R."/>
            <person name="La Ragione R."/>
            <person name="Hildebrand F."/>
            <person name="Pallen M.J."/>
        </authorList>
    </citation>
    <scope>NUCLEOTIDE SEQUENCE</scope>
    <source>
        <strain evidence="3">F6-4510</strain>
    </source>
</reference>
<evidence type="ECO:0000313" key="3">
    <source>
        <dbReference type="EMBL" id="MBO8435063.1"/>
    </source>
</evidence>
<organism evidence="3 4">
    <name type="scientific">Candidatus Fimicola merdigallinarum</name>
    <dbReference type="NCBI Taxonomy" id="2840819"/>
    <lineage>
        <taxon>Bacteria</taxon>
        <taxon>Bacillati</taxon>
        <taxon>Bacillota</taxon>
        <taxon>Clostridia</taxon>
        <taxon>Lachnospirales</taxon>
        <taxon>Lachnospiraceae</taxon>
        <taxon>Lachnospiraceae incertae sedis</taxon>
        <taxon>Candidatus Fimicola</taxon>
    </lineage>
</organism>
<keyword evidence="1" id="KW-0175">Coiled coil</keyword>
<feature type="coiled-coil region" evidence="1">
    <location>
        <begin position="189"/>
        <end position="275"/>
    </location>
</feature>
<accession>A0A9D9DX36</accession>
<comment type="caution">
    <text evidence="3">The sequence shown here is derived from an EMBL/GenBank/DDBJ whole genome shotgun (WGS) entry which is preliminary data.</text>
</comment>
<name>A0A9D9DX36_9FIRM</name>
<dbReference type="Pfam" id="PF13250">
    <property type="entry name" value="SNIPE"/>
    <property type="match status" value="1"/>
</dbReference>
<proteinExistence type="predicted"/>
<dbReference type="Pfam" id="PF13455">
    <property type="entry name" value="MUG113"/>
    <property type="match status" value="1"/>
</dbReference>
<dbReference type="InterPro" id="IPR018306">
    <property type="entry name" value="Phage_T5_Orf172_DNA-bd"/>
</dbReference>